<dbReference type="CDD" id="cd14014">
    <property type="entry name" value="STKc_PknB_like"/>
    <property type="match status" value="1"/>
</dbReference>
<dbReference type="Gene3D" id="1.25.40.10">
    <property type="entry name" value="Tetratricopeptide repeat domain"/>
    <property type="match status" value="2"/>
</dbReference>
<dbReference type="EMBL" id="NSKE01000001">
    <property type="protein sequence ID" value="PAU95653.1"/>
    <property type="molecule type" value="Genomic_DNA"/>
</dbReference>
<dbReference type="PROSITE" id="PS00107">
    <property type="entry name" value="PROTEIN_KINASE_ATP"/>
    <property type="match status" value="1"/>
</dbReference>
<evidence type="ECO:0000259" key="7">
    <source>
        <dbReference type="PROSITE" id="PS50011"/>
    </source>
</evidence>
<dbReference type="AlphaFoldDB" id="A0A2A2GFI4"/>
<evidence type="ECO:0000313" key="9">
    <source>
        <dbReference type="Proteomes" id="UP000218831"/>
    </source>
</evidence>
<dbReference type="Gene3D" id="3.30.200.20">
    <property type="entry name" value="Phosphorylase Kinase, domain 1"/>
    <property type="match status" value="1"/>
</dbReference>
<keyword evidence="1" id="KW-0808">Transferase</keyword>
<dbReference type="PANTHER" id="PTHR43289">
    <property type="entry name" value="MITOGEN-ACTIVATED PROTEIN KINASE KINASE KINASE 20-RELATED"/>
    <property type="match status" value="1"/>
</dbReference>
<reference evidence="8 9" key="1">
    <citation type="submission" date="2017-08" db="EMBL/GenBank/DDBJ databases">
        <title>Aliifodinibius alkalisoli sp. nov., isolated from saline alkaline soil.</title>
        <authorList>
            <person name="Liu D."/>
            <person name="Zhang G."/>
        </authorList>
    </citation>
    <scope>NUCLEOTIDE SEQUENCE [LARGE SCALE GENOMIC DNA]</scope>
    <source>
        <strain evidence="8 9">WN023</strain>
    </source>
</reference>
<dbReference type="PANTHER" id="PTHR43289:SF34">
    <property type="entry name" value="SERINE_THREONINE-PROTEIN KINASE YBDM-RELATED"/>
    <property type="match status" value="1"/>
</dbReference>
<proteinExistence type="predicted"/>
<dbReference type="PROSITE" id="PS50011">
    <property type="entry name" value="PROTEIN_KINASE_DOM"/>
    <property type="match status" value="1"/>
</dbReference>
<dbReference type="SUPFAM" id="SSF56112">
    <property type="entry name" value="Protein kinase-like (PK-like)"/>
    <property type="match status" value="1"/>
</dbReference>
<feature type="transmembrane region" description="Helical" evidence="6">
    <location>
        <begin position="390"/>
        <end position="409"/>
    </location>
</feature>
<organism evidence="8 9">
    <name type="scientific">Fodinibius salipaludis</name>
    <dbReference type="NCBI Taxonomy" id="2032627"/>
    <lineage>
        <taxon>Bacteria</taxon>
        <taxon>Pseudomonadati</taxon>
        <taxon>Balneolota</taxon>
        <taxon>Balneolia</taxon>
        <taxon>Balneolales</taxon>
        <taxon>Balneolaceae</taxon>
        <taxon>Fodinibius</taxon>
    </lineage>
</organism>
<dbReference type="InterPro" id="IPR011990">
    <property type="entry name" value="TPR-like_helical_dom_sf"/>
</dbReference>
<dbReference type="RefSeq" id="WP_095604898.1">
    <property type="nucleotide sequence ID" value="NZ_NSKE01000001.1"/>
</dbReference>
<evidence type="ECO:0000256" key="1">
    <source>
        <dbReference type="ARBA" id="ARBA00022679"/>
    </source>
</evidence>
<dbReference type="InterPro" id="IPR011009">
    <property type="entry name" value="Kinase-like_dom_sf"/>
</dbReference>
<keyword evidence="3" id="KW-0418">Kinase</keyword>
<dbReference type="GO" id="GO:0005524">
    <property type="term" value="F:ATP binding"/>
    <property type="evidence" value="ECO:0007669"/>
    <property type="project" value="UniProtKB-UniRule"/>
</dbReference>
<dbReference type="InterPro" id="IPR017441">
    <property type="entry name" value="Protein_kinase_ATP_BS"/>
</dbReference>
<dbReference type="Pfam" id="PF00069">
    <property type="entry name" value="Pkinase"/>
    <property type="match status" value="1"/>
</dbReference>
<feature type="domain" description="Protein kinase" evidence="7">
    <location>
        <begin position="91"/>
        <end position="363"/>
    </location>
</feature>
<dbReference type="SMART" id="SM00220">
    <property type="entry name" value="S_TKc"/>
    <property type="match status" value="1"/>
</dbReference>
<keyword evidence="6" id="KW-0472">Membrane</keyword>
<keyword evidence="2 5" id="KW-0547">Nucleotide-binding</keyword>
<evidence type="ECO:0000256" key="6">
    <source>
        <dbReference type="SAM" id="Phobius"/>
    </source>
</evidence>
<dbReference type="InterPro" id="IPR008271">
    <property type="entry name" value="Ser/Thr_kinase_AS"/>
</dbReference>
<dbReference type="Proteomes" id="UP000218831">
    <property type="component" value="Unassembled WGS sequence"/>
</dbReference>
<accession>A0A2A2GFI4</accession>
<dbReference type="InterPro" id="IPR000719">
    <property type="entry name" value="Prot_kinase_dom"/>
</dbReference>
<keyword evidence="9" id="KW-1185">Reference proteome</keyword>
<comment type="caution">
    <text evidence="8">The sequence shown here is derived from an EMBL/GenBank/DDBJ whole genome shotgun (WGS) entry which is preliminary data.</text>
</comment>
<protein>
    <recommendedName>
        <fullName evidence="7">Protein kinase domain-containing protein</fullName>
    </recommendedName>
</protein>
<sequence>MDDLNWDKVETIIDEVLSLPEEKRYTYIEETCGHNQRLKDEVTQLVESIFDSEGWLKDLKDHKHEFYDDVSEDLKSLSSTQDFVGQQVGSYTIKEKIGQGGMGLIYLAEHTDDNFSHQVAIKIIRDGQATKTNIQRFRREQRILASLNHPGIAQLYDGGIIDKETPYIIMEYVCGIPITKYCRKHNCSIEKRIDLFKQVLEAVRYAHENLVIHRDLKPDNILVDESGQIKILDFGISKLLEDEHNLSLTKTGARLLTPKYAAPEQIKETNITTATDLYSLGVIFYELLSNRPPFDLDDCTTYQAEQIILNQAPTKPSSRCSDNHLSEALRGDLNAIALKAIRKEPNQRYRVATEFLEDLNNYLKGLPISARTDSFQYRSYKFIGRHKQSLTAAAFIFILIIGLTGFYTWKIAEERNHARVEAQKAENISNFLLTLFESSHPSNSGPEDITARELLQEGRQKADQIIDEAMQANMLSVIGQAYAKLGYRDSALTILNQSKDLIKRTHGQESLEYATINFDIGNTYDVYADLALPFYQKSYNIRSELLGKNHLRSAESLLQIGKTHNNLGNTDSARYYLERSEDIIAKSTTPNPSIELEVDQEIARLYYYSKDYQKAEEAYLELLSRPKDNLQTDSLAISRWNQNLAWVYIRQQQFDKAVPYLEKALLITESLLGKGHEKTLKARNDLAGVNSDLGNLERFQSLSEENIEYTIEQYGNTHKMTCQANSAYGLQLTLYKIFDKGEKYLRQALEICSSAMGSNHIWTAFANAALSANLEFNNKPEASLKYFNEGQKIFKNNSAKLNRVNKRQISILLRLYNEVDPSSKDRIESYSNLLAEDDS</sequence>
<dbReference type="OrthoDB" id="9813021at2"/>
<dbReference type="PROSITE" id="PS00108">
    <property type="entry name" value="PROTEIN_KINASE_ST"/>
    <property type="match status" value="1"/>
</dbReference>
<feature type="binding site" evidence="5">
    <location>
        <position position="122"/>
    </location>
    <ligand>
        <name>ATP</name>
        <dbReference type="ChEBI" id="CHEBI:30616"/>
    </ligand>
</feature>
<dbReference type="InterPro" id="IPR019734">
    <property type="entry name" value="TPR_rpt"/>
</dbReference>
<keyword evidence="6" id="KW-0812">Transmembrane</keyword>
<dbReference type="Gene3D" id="1.10.510.10">
    <property type="entry name" value="Transferase(Phosphotransferase) domain 1"/>
    <property type="match status" value="1"/>
</dbReference>
<evidence type="ECO:0000256" key="4">
    <source>
        <dbReference type="ARBA" id="ARBA00022840"/>
    </source>
</evidence>
<keyword evidence="4 5" id="KW-0067">ATP-binding</keyword>
<evidence type="ECO:0000256" key="5">
    <source>
        <dbReference type="PROSITE-ProRule" id="PRU10141"/>
    </source>
</evidence>
<dbReference type="GO" id="GO:0004674">
    <property type="term" value="F:protein serine/threonine kinase activity"/>
    <property type="evidence" value="ECO:0007669"/>
    <property type="project" value="TreeGrafter"/>
</dbReference>
<gene>
    <name evidence="8" type="ORF">CK503_00895</name>
</gene>
<dbReference type="SMART" id="SM00028">
    <property type="entry name" value="TPR"/>
    <property type="match status" value="4"/>
</dbReference>
<name>A0A2A2GFI4_9BACT</name>
<keyword evidence="6" id="KW-1133">Transmembrane helix</keyword>
<evidence type="ECO:0000256" key="3">
    <source>
        <dbReference type="ARBA" id="ARBA00022777"/>
    </source>
</evidence>
<dbReference type="SUPFAM" id="SSF48452">
    <property type="entry name" value="TPR-like"/>
    <property type="match status" value="3"/>
</dbReference>
<dbReference type="Pfam" id="PF13424">
    <property type="entry name" value="TPR_12"/>
    <property type="match status" value="2"/>
</dbReference>
<evidence type="ECO:0000256" key="2">
    <source>
        <dbReference type="ARBA" id="ARBA00022741"/>
    </source>
</evidence>
<evidence type="ECO:0000313" key="8">
    <source>
        <dbReference type="EMBL" id="PAU95653.1"/>
    </source>
</evidence>